<name>A0ABT4I631_9ACTO</name>
<keyword evidence="2" id="KW-1185">Reference proteome</keyword>
<dbReference type="EMBL" id="JAPTMY010000006">
    <property type="protein sequence ID" value="MCZ0857198.1"/>
    <property type="molecule type" value="Genomic_DNA"/>
</dbReference>
<evidence type="ECO:0000313" key="2">
    <source>
        <dbReference type="Proteomes" id="UP001072034"/>
    </source>
</evidence>
<dbReference type="Proteomes" id="UP001072034">
    <property type="component" value="Unassembled WGS sequence"/>
</dbReference>
<evidence type="ECO:0008006" key="3">
    <source>
        <dbReference type="Google" id="ProtNLM"/>
    </source>
</evidence>
<evidence type="ECO:0000313" key="1">
    <source>
        <dbReference type="EMBL" id="MCZ0857198.1"/>
    </source>
</evidence>
<reference evidence="1" key="1">
    <citation type="submission" date="2022-10" db="EMBL/GenBank/DDBJ databases">
        <title>Genome sequence of Actinomyces israelii ATCC 10048.</title>
        <authorList>
            <person name="Watt R.M."/>
            <person name="Tong W.M."/>
        </authorList>
    </citation>
    <scope>NUCLEOTIDE SEQUENCE</scope>
    <source>
        <strain evidence="1">ATCC 10048</strain>
    </source>
</reference>
<protein>
    <recommendedName>
        <fullName evidence="3">Evolved beta-galactosidase subunit beta</fullName>
    </recommendedName>
</protein>
<dbReference type="RefSeq" id="WP_043563201.1">
    <property type="nucleotide sequence ID" value="NZ_CAJPNG010000065.1"/>
</dbReference>
<gene>
    <name evidence="1" type="ORF">OHJ16_03970</name>
</gene>
<sequence length="157" mass="16545">MKIFPDPEALVREHGGARKWQRTRQAIEALGRIEPGVAHSVGDSLTYWKGAAGELLAAWRAGDGLVASRRYLNVLHAVDADLPVEVVPVAEADVRAPYDDLSDREVVGAAEGTRSVVVPAGGVGVVELGEAFRLVPGTGGRAAIIRVTVEGASFPNK</sequence>
<accession>A0ABT4I631</accession>
<organism evidence="1 2">
    <name type="scientific">Actinomyces israelii</name>
    <dbReference type="NCBI Taxonomy" id="1659"/>
    <lineage>
        <taxon>Bacteria</taxon>
        <taxon>Bacillati</taxon>
        <taxon>Actinomycetota</taxon>
        <taxon>Actinomycetes</taxon>
        <taxon>Actinomycetales</taxon>
        <taxon>Actinomycetaceae</taxon>
        <taxon>Actinomyces</taxon>
    </lineage>
</organism>
<proteinExistence type="predicted"/>
<comment type="caution">
    <text evidence="1">The sequence shown here is derived from an EMBL/GenBank/DDBJ whole genome shotgun (WGS) entry which is preliminary data.</text>
</comment>